<protein>
    <submittedName>
        <fullName evidence="1">Uncharacterized protein</fullName>
    </submittedName>
</protein>
<keyword evidence="2" id="KW-1185">Reference proteome</keyword>
<comment type="caution">
    <text evidence="1">The sequence shown here is derived from an EMBL/GenBank/DDBJ whole genome shotgun (WGS) entry which is preliminary data.</text>
</comment>
<name>A0ACC0WUZ4_9STRA</name>
<evidence type="ECO:0000313" key="1">
    <source>
        <dbReference type="EMBL" id="KAI9922748.1"/>
    </source>
</evidence>
<evidence type="ECO:0000313" key="2">
    <source>
        <dbReference type="Proteomes" id="UP001163321"/>
    </source>
</evidence>
<accession>A0ACC0WUZ4</accession>
<organism evidence="1 2">
    <name type="scientific">Peronosclerospora sorghi</name>
    <dbReference type="NCBI Taxonomy" id="230839"/>
    <lineage>
        <taxon>Eukaryota</taxon>
        <taxon>Sar</taxon>
        <taxon>Stramenopiles</taxon>
        <taxon>Oomycota</taxon>
        <taxon>Peronosporomycetes</taxon>
        <taxon>Peronosporales</taxon>
        <taxon>Peronosporaceae</taxon>
        <taxon>Peronosclerospora</taxon>
    </lineage>
</organism>
<gene>
    <name evidence="1" type="ORF">PsorP6_002689</name>
</gene>
<dbReference type="Proteomes" id="UP001163321">
    <property type="component" value="Chromosome 1"/>
</dbReference>
<reference evidence="1 2" key="1">
    <citation type="journal article" date="2022" name="bioRxiv">
        <title>The genome of the oomycete Peronosclerospora sorghi, a cosmopolitan pathogen of maize and sorghum, is inflated with dispersed pseudogenes.</title>
        <authorList>
            <person name="Fletcher K."/>
            <person name="Martin F."/>
            <person name="Isakeit T."/>
            <person name="Cavanaugh K."/>
            <person name="Magill C."/>
            <person name="Michelmore R."/>
        </authorList>
    </citation>
    <scope>NUCLEOTIDE SEQUENCE [LARGE SCALE GENOMIC DNA]</scope>
    <source>
        <strain evidence="1">P6</strain>
    </source>
</reference>
<sequence length="86" mass="9796">MPFAADEIKLEPDVAVDKMLEVVEEDSMFWSFMAEDCDADTSAPPTQRSLKREELLARLWLSIASPSLERDMAQQSEPTAYCLELR</sequence>
<proteinExistence type="predicted"/>
<dbReference type="EMBL" id="CM047580">
    <property type="protein sequence ID" value="KAI9922748.1"/>
    <property type="molecule type" value="Genomic_DNA"/>
</dbReference>